<dbReference type="EMBL" id="JAFDVD010000001">
    <property type="protein sequence ID" value="MBM6398809.1"/>
    <property type="molecule type" value="Genomic_DNA"/>
</dbReference>
<evidence type="ECO:0000259" key="1">
    <source>
        <dbReference type="Pfam" id="PF24315"/>
    </source>
</evidence>
<evidence type="ECO:0000313" key="3">
    <source>
        <dbReference type="Proteomes" id="UP001430172"/>
    </source>
</evidence>
<evidence type="ECO:0000313" key="2">
    <source>
        <dbReference type="EMBL" id="MBM6398809.1"/>
    </source>
</evidence>
<dbReference type="Pfam" id="PF24315">
    <property type="entry name" value="DUF7489"/>
    <property type="match status" value="1"/>
</dbReference>
<reference evidence="2" key="1">
    <citation type="submission" date="2021-02" db="EMBL/GenBank/DDBJ databases">
        <title>Phycicoccus sp. MQZ13P-5T, whole genome shotgun sequence.</title>
        <authorList>
            <person name="Tuo L."/>
        </authorList>
    </citation>
    <scope>NUCLEOTIDE SEQUENCE</scope>
    <source>
        <strain evidence="2">MQZ13P-5</strain>
    </source>
</reference>
<feature type="domain" description="DUF7489" evidence="1">
    <location>
        <begin position="3"/>
        <end position="62"/>
    </location>
</feature>
<dbReference type="InterPro" id="IPR055912">
    <property type="entry name" value="DUF7489"/>
</dbReference>
<keyword evidence="3" id="KW-1185">Reference proteome</keyword>
<dbReference type="RefSeq" id="WP_204129307.1">
    <property type="nucleotide sequence ID" value="NZ_JAFDVD010000001.1"/>
</dbReference>
<sequence>MTDDDTWSGTVVRRSRGLLDGSNLYRRVTVRLEDGSTRRVRVARDLWAGLEVGDRVEQLAGGGLRRG</sequence>
<comment type="caution">
    <text evidence="2">The sequence shown here is derived from an EMBL/GenBank/DDBJ whole genome shotgun (WGS) entry which is preliminary data.</text>
</comment>
<name>A0ABS2CG18_9MICO</name>
<proteinExistence type="predicted"/>
<protein>
    <recommendedName>
        <fullName evidence="1">DUF7489 domain-containing protein</fullName>
    </recommendedName>
</protein>
<organism evidence="2 3">
    <name type="scientific">Phycicoccus sonneratiae</name>
    <dbReference type="NCBI Taxonomy" id="2807628"/>
    <lineage>
        <taxon>Bacteria</taxon>
        <taxon>Bacillati</taxon>
        <taxon>Actinomycetota</taxon>
        <taxon>Actinomycetes</taxon>
        <taxon>Micrococcales</taxon>
        <taxon>Intrasporangiaceae</taxon>
        <taxon>Phycicoccus</taxon>
    </lineage>
</organism>
<gene>
    <name evidence="2" type="ORF">JQN70_00235</name>
</gene>
<dbReference type="Proteomes" id="UP001430172">
    <property type="component" value="Unassembled WGS sequence"/>
</dbReference>
<accession>A0ABS2CG18</accession>